<feature type="domain" description="Peptidase M20 dimerisation" evidence="7">
    <location>
        <begin position="200"/>
        <end position="299"/>
    </location>
</feature>
<name>A0A4Z1HZH1_9HELO</name>
<accession>A0A4Z1HZH1</accession>
<organism evidence="8 9">
    <name type="scientific">Botryotinia convoluta</name>
    <dbReference type="NCBI Taxonomy" id="54673"/>
    <lineage>
        <taxon>Eukaryota</taxon>
        <taxon>Fungi</taxon>
        <taxon>Dikarya</taxon>
        <taxon>Ascomycota</taxon>
        <taxon>Pezizomycotina</taxon>
        <taxon>Leotiomycetes</taxon>
        <taxon>Helotiales</taxon>
        <taxon>Sclerotiniaceae</taxon>
        <taxon>Botryotinia</taxon>
    </lineage>
</organism>
<dbReference type="Pfam" id="PF01546">
    <property type="entry name" value="Peptidase_M20"/>
    <property type="match status" value="1"/>
</dbReference>
<evidence type="ECO:0000256" key="1">
    <source>
        <dbReference type="ARBA" id="ARBA00001947"/>
    </source>
</evidence>
<dbReference type="InterPro" id="IPR011650">
    <property type="entry name" value="Peptidase_M20_dimer"/>
</dbReference>
<comment type="similarity">
    <text evidence="2">Belongs to the peptidase M20A family.</text>
</comment>
<dbReference type="SUPFAM" id="SSF55031">
    <property type="entry name" value="Bacterial exopeptidase dimerisation domain"/>
    <property type="match status" value="1"/>
</dbReference>
<keyword evidence="4" id="KW-0378">Hydrolase</keyword>
<sequence length="382" mass="41439">MKLLKFSPLLLMVNAAQSFDSQTPIIDESSLGSLSLLELHKSLVEIGSITGNEHDVGAFLISYLKEQNLTVEIQDVELVESSSSSGKKRQNVLAYIGNKRQTRTLVTSHIDTVPPFWPYERRGDEIWGRGSVDAKASVAAQITAYQDLIAAGKIHEGDVALLYVVGEETLGAGMKEANNLSLSWETVIFGEPTELKLAAGHKGIMSLRITAKGKAGHSGYPSLGRNANAMLIPALYELGRMDLPWSEKYGNTTLNIGRVDGGVAANVIAEDAMAKIAIRIAAGTPEELRKLVLDVIEKTGQDLDVEFTQGYGPVHCDSDVEGFETITANYGTDVPNLKGDHKRYLYGPGDILVAHSDHEHLKISDLEEAVSGYKKLIEHSLA</sequence>
<dbReference type="Proteomes" id="UP000297527">
    <property type="component" value="Unassembled WGS sequence"/>
</dbReference>
<keyword evidence="6" id="KW-0732">Signal</keyword>
<dbReference type="Gene3D" id="3.40.630.10">
    <property type="entry name" value="Zn peptidases"/>
    <property type="match status" value="1"/>
</dbReference>
<dbReference type="SUPFAM" id="SSF53187">
    <property type="entry name" value="Zn-dependent exopeptidases"/>
    <property type="match status" value="1"/>
</dbReference>
<proteinExistence type="inferred from homology"/>
<evidence type="ECO:0000259" key="7">
    <source>
        <dbReference type="Pfam" id="PF07687"/>
    </source>
</evidence>
<dbReference type="InterPro" id="IPR036264">
    <property type="entry name" value="Bact_exopeptidase_dim_dom"/>
</dbReference>
<dbReference type="InterPro" id="IPR002933">
    <property type="entry name" value="Peptidase_M20"/>
</dbReference>
<evidence type="ECO:0000256" key="2">
    <source>
        <dbReference type="ARBA" id="ARBA00006247"/>
    </source>
</evidence>
<dbReference type="InterPro" id="IPR050072">
    <property type="entry name" value="Peptidase_M20A"/>
</dbReference>
<dbReference type="AlphaFoldDB" id="A0A4Z1HZH1"/>
<evidence type="ECO:0000256" key="3">
    <source>
        <dbReference type="ARBA" id="ARBA00022723"/>
    </source>
</evidence>
<evidence type="ECO:0000313" key="8">
    <source>
        <dbReference type="EMBL" id="TGO54505.1"/>
    </source>
</evidence>
<dbReference type="GO" id="GO:0046872">
    <property type="term" value="F:metal ion binding"/>
    <property type="evidence" value="ECO:0007669"/>
    <property type="project" value="UniProtKB-KW"/>
</dbReference>
<dbReference type="PANTHER" id="PTHR43808">
    <property type="entry name" value="ACETYLORNITHINE DEACETYLASE"/>
    <property type="match status" value="1"/>
</dbReference>
<evidence type="ECO:0000256" key="5">
    <source>
        <dbReference type="ARBA" id="ARBA00022833"/>
    </source>
</evidence>
<evidence type="ECO:0000256" key="6">
    <source>
        <dbReference type="SAM" id="SignalP"/>
    </source>
</evidence>
<comment type="cofactor">
    <cofactor evidence="1">
        <name>Zn(2+)</name>
        <dbReference type="ChEBI" id="CHEBI:29105"/>
    </cofactor>
</comment>
<keyword evidence="3" id="KW-0479">Metal-binding</keyword>
<evidence type="ECO:0000256" key="4">
    <source>
        <dbReference type="ARBA" id="ARBA00022801"/>
    </source>
</evidence>
<evidence type="ECO:0000313" key="9">
    <source>
        <dbReference type="Proteomes" id="UP000297527"/>
    </source>
</evidence>
<feature type="signal peptide" evidence="6">
    <location>
        <begin position="1"/>
        <end position="18"/>
    </location>
</feature>
<dbReference type="GO" id="GO:0016787">
    <property type="term" value="F:hydrolase activity"/>
    <property type="evidence" value="ECO:0007669"/>
    <property type="project" value="UniProtKB-KW"/>
</dbReference>
<keyword evidence="9" id="KW-1185">Reference proteome</keyword>
<dbReference type="EMBL" id="PQXN01000106">
    <property type="protein sequence ID" value="TGO54505.1"/>
    <property type="molecule type" value="Genomic_DNA"/>
</dbReference>
<gene>
    <name evidence="8" type="ORF">BCON_0106g00220</name>
</gene>
<dbReference type="Pfam" id="PF07687">
    <property type="entry name" value="M20_dimer"/>
    <property type="match status" value="1"/>
</dbReference>
<dbReference type="OrthoDB" id="3064516at2759"/>
<protein>
    <recommendedName>
        <fullName evidence="7">Peptidase M20 dimerisation domain-containing protein</fullName>
    </recommendedName>
</protein>
<dbReference type="Gene3D" id="3.30.70.360">
    <property type="match status" value="1"/>
</dbReference>
<feature type="chain" id="PRO_5021453907" description="Peptidase M20 dimerisation domain-containing protein" evidence="6">
    <location>
        <begin position="19"/>
        <end position="382"/>
    </location>
</feature>
<reference evidence="8 9" key="1">
    <citation type="submission" date="2017-12" db="EMBL/GenBank/DDBJ databases">
        <title>Comparative genomics of Botrytis spp.</title>
        <authorList>
            <person name="Valero-Jimenez C.A."/>
            <person name="Tapia P."/>
            <person name="Veloso J."/>
            <person name="Silva-Moreno E."/>
            <person name="Staats M."/>
            <person name="Valdes J.H."/>
            <person name="Van Kan J.A.L."/>
        </authorList>
    </citation>
    <scope>NUCLEOTIDE SEQUENCE [LARGE SCALE GENOMIC DNA]</scope>
    <source>
        <strain evidence="8 9">MUCL11595</strain>
    </source>
</reference>
<dbReference type="PANTHER" id="PTHR43808:SF8">
    <property type="entry name" value="PEPTIDASE M20 DIMERISATION DOMAIN-CONTAINING PROTEIN"/>
    <property type="match status" value="1"/>
</dbReference>
<keyword evidence="5" id="KW-0862">Zinc</keyword>
<dbReference type="CDD" id="cd05652">
    <property type="entry name" value="M20_ArgE_DapE-like_fungal"/>
    <property type="match status" value="1"/>
</dbReference>
<comment type="caution">
    <text evidence="8">The sequence shown here is derived from an EMBL/GenBank/DDBJ whole genome shotgun (WGS) entry which is preliminary data.</text>
</comment>